<reference evidence="1 2" key="1">
    <citation type="submission" date="2018-09" db="EMBL/GenBank/DDBJ databases">
        <authorList>
            <person name="Zhu H."/>
        </authorList>
    </citation>
    <scope>NUCLEOTIDE SEQUENCE [LARGE SCALE GENOMIC DNA]</scope>
    <source>
        <strain evidence="1 2">K1S02-6</strain>
    </source>
</reference>
<name>A0A418XIN9_9PSED</name>
<comment type="caution">
    <text evidence="1">The sequence shown here is derived from an EMBL/GenBank/DDBJ whole genome shotgun (WGS) entry which is preliminary data.</text>
</comment>
<dbReference type="InterPro" id="IPR053842">
    <property type="entry name" value="NikA-like"/>
</dbReference>
<gene>
    <name evidence="1" type="ORF">D3879_03060</name>
</gene>
<dbReference type="Proteomes" id="UP000284021">
    <property type="component" value="Unassembled WGS sequence"/>
</dbReference>
<proteinExistence type="predicted"/>
<dbReference type="Pfam" id="PF21983">
    <property type="entry name" value="NikA-like"/>
    <property type="match status" value="1"/>
</dbReference>
<dbReference type="AlphaFoldDB" id="A0A418XIN9"/>
<protein>
    <submittedName>
        <fullName evidence="1">Uncharacterized protein</fullName>
    </submittedName>
</protein>
<accession>A0A418XIN9</accession>
<organism evidence="1 2">
    <name type="scientific">Pseudomonas cavernicola</name>
    <dbReference type="NCBI Taxonomy" id="2320866"/>
    <lineage>
        <taxon>Bacteria</taxon>
        <taxon>Pseudomonadati</taxon>
        <taxon>Pseudomonadota</taxon>
        <taxon>Gammaproteobacteria</taxon>
        <taxon>Pseudomonadales</taxon>
        <taxon>Pseudomonadaceae</taxon>
        <taxon>Pseudomonas</taxon>
    </lineage>
</organism>
<sequence length="69" mass="7616">MLAYEKKAIEDNAKKAGLSVAAFLRNLEIGYEVRGGGMLCEHYAGLSVEPDNDKSFLLLTNVERRKCPA</sequence>
<evidence type="ECO:0000313" key="1">
    <source>
        <dbReference type="EMBL" id="RJG12295.1"/>
    </source>
</evidence>
<keyword evidence="2" id="KW-1185">Reference proteome</keyword>
<evidence type="ECO:0000313" key="2">
    <source>
        <dbReference type="Proteomes" id="UP000284021"/>
    </source>
</evidence>
<dbReference type="EMBL" id="QYUR01000002">
    <property type="protein sequence ID" value="RJG12295.1"/>
    <property type="molecule type" value="Genomic_DNA"/>
</dbReference>